<dbReference type="EMBL" id="CAEY01000074">
    <property type="status" value="NOT_ANNOTATED_CDS"/>
    <property type="molecule type" value="Genomic_DNA"/>
</dbReference>
<reference evidence="3" key="1">
    <citation type="submission" date="2011-08" db="EMBL/GenBank/DDBJ databases">
        <authorList>
            <person name="Rombauts S."/>
        </authorList>
    </citation>
    <scope>NUCLEOTIDE SEQUENCE</scope>
    <source>
        <strain evidence="3">London</strain>
    </source>
</reference>
<reference evidence="2" key="2">
    <citation type="submission" date="2015-06" db="UniProtKB">
        <authorList>
            <consortium name="EnsemblMetazoa"/>
        </authorList>
    </citation>
    <scope>IDENTIFICATION</scope>
</reference>
<dbReference type="HOGENOM" id="CLU_172788_0_0_1"/>
<dbReference type="Pfam" id="PF04736">
    <property type="entry name" value="Eclosion"/>
    <property type="match status" value="1"/>
</dbReference>
<dbReference type="EnsemblMetazoa" id="tetur11g03800.1">
    <property type="protein sequence ID" value="tetur11g03800.1"/>
    <property type="gene ID" value="tetur11g03800"/>
</dbReference>
<keyword evidence="1" id="KW-0732">Signal</keyword>
<protein>
    <recommendedName>
        <fullName evidence="4">Eclosion hormone</fullName>
    </recommendedName>
</protein>
<feature type="signal peptide" evidence="1">
    <location>
        <begin position="1"/>
        <end position="20"/>
    </location>
</feature>
<organism evidence="2 3">
    <name type="scientific">Tetranychus urticae</name>
    <name type="common">Two-spotted spider mite</name>
    <dbReference type="NCBI Taxonomy" id="32264"/>
    <lineage>
        <taxon>Eukaryota</taxon>
        <taxon>Metazoa</taxon>
        <taxon>Ecdysozoa</taxon>
        <taxon>Arthropoda</taxon>
        <taxon>Chelicerata</taxon>
        <taxon>Arachnida</taxon>
        <taxon>Acari</taxon>
        <taxon>Acariformes</taxon>
        <taxon>Trombidiformes</taxon>
        <taxon>Prostigmata</taxon>
        <taxon>Eleutherengona</taxon>
        <taxon>Raphignathae</taxon>
        <taxon>Tetranychoidea</taxon>
        <taxon>Tetranychidae</taxon>
        <taxon>Tetranychus</taxon>
    </lineage>
</organism>
<dbReference type="Proteomes" id="UP000015104">
    <property type="component" value="Unassembled WGS sequence"/>
</dbReference>
<dbReference type="AlphaFoldDB" id="T1KHB5"/>
<dbReference type="InterPro" id="IPR006825">
    <property type="entry name" value="Eclosion"/>
</dbReference>
<dbReference type="GO" id="GO:0018990">
    <property type="term" value="P:ecdysis, chitin-based cuticle"/>
    <property type="evidence" value="ECO:0007669"/>
    <property type="project" value="InterPro"/>
</dbReference>
<dbReference type="GO" id="GO:0008255">
    <property type="term" value="F:ecdysis-triggering hormone activity"/>
    <property type="evidence" value="ECO:0007669"/>
    <property type="project" value="InterPro"/>
</dbReference>
<evidence type="ECO:0000313" key="3">
    <source>
        <dbReference type="Proteomes" id="UP000015104"/>
    </source>
</evidence>
<evidence type="ECO:0008006" key="4">
    <source>
        <dbReference type="Google" id="ProtNLM"/>
    </source>
</evidence>
<evidence type="ECO:0000313" key="2">
    <source>
        <dbReference type="EnsemblMetazoa" id="tetur11g03800.1"/>
    </source>
</evidence>
<accession>T1KHB5</accession>
<evidence type="ECO:0000256" key="1">
    <source>
        <dbReference type="SAM" id="SignalP"/>
    </source>
</evidence>
<proteinExistence type="predicted"/>
<name>T1KHB5_TETUR</name>
<keyword evidence="3" id="KW-1185">Reference proteome</keyword>
<feature type="chain" id="PRO_5004580719" description="Eclosion hormone" evidence="1">
    <location>
        <begin position="21"/>
        <end position="97"/>
    </location>
</feature>
<sequence length="97" mass="11393">MSLRWFSLFIFYSYLVFVHSDSSVISNSAENNKLYLCLHNCALCVRVWERGLYNGEKCARKCLKFKENPRIIDPDCESLKLFNQKAFRIKKSSDDAE</sequence>
<dbReference type="GO" id="GO:0007218">
    <property type="term" value="P:neuropeptide signaling pathway"/>
    <property type="evidence" value="ECO:0007669"/>
    <property type="project" value="InterPro"/>
</dbReference>